<feature type="transmembrane region" description="Helical" evidence="6">
    <location>
        <begin position="34"/>
        <end position="56"/>
    </location>
</feature>
<dbReference type="InterPro" id="IPR000620">
    <property type="entry name" value="EamA_dom"/>
</dbReference>
<evidence type="ECO:0000256" key="1">
    <source>
        <dbReference type="ARBA" id="ARBA00004141"/>
    </source>
</evidence>
<evidence type="ECO:0000256" key="3">
    <source>
        <dbReference type="ARBA" id="ARBA00022692"/>
    </source>
</evidence>
<protein>
    <recommendedName>
        <fullName evidence="6">WAT1-related protein</fullName>
    </recommendedName>
</protein>
<feature type="transmembrane region" description="Helical" evidence="6">
    <location>
        <begin position="304"/>
        <end position="322"/>
    </location>
</feature>
<keyword evidence="4 6" id="KW-1133">Transmembrane helix</keyword>
<reference evidence="8" key="1">
    <citation type="journal article" date="2019" name="Nat. Commun.">
        <title>Genome-wide association mapping of date palm fruit traits.</title>
        <authorList>
            <person name="Hazzouri K.M."/>
            <person name="Gros-Balthazard M."/>
            <person name="Flowers J.M."/>
            <person name="Copetti D."/>
            <person name="Lemansour A."/>
            <person name="Lebrun M."/>
            <person name="Masmoudi K."/>
            <person name="Ferrand S."/>
            <person name="Dhar M.I."/>
            <person name="Fresquez Z.A."/>
            <person name="Rosas U."/>
            <person name="Zhang J."/>
            <person name="Talag J."/>
            <person name="Lee S."/>
            <person name="Kudrna D."/>
            <person name="Powell R.F."/>
            <person name="Leitch I.J."/>
            <person name="Krueger R.R."/>
            <person name="Wing R.A."/>
            <person name="Amiri K.M.A."/>
            <person name="Purugganan M.D."/>
        </authorList>
    </citation>
    <scope>NUCLEOTIDE SEQUENCE [LARGE SCALE GENOMIC DNA]</scope>
    <source>
        <strain evidence="8">cv. Khalas</strain>
    </source>
</reference>
<dbReference type="Pfam" id="PF00892">
    <property type="entry name" value="EamA"/>
    <property type="match status" value="2"/>
</dbReference>
<feature type="transmembrane region" description="Helical" evidence="6">
    <location>
        <begin position="7"/>
        <end position="28"/>
    </location>
</feature>
<evidence type="ECO:0000259" key="7">
    <source>
        <dbReference type="Pfam" id="PF00892"/>
    </source>
</evidence>
<dbReference type="PANTHER" id="PTHR31218">
    <property type="entry name" value="WAT1-RELATED PROTEIN"/>
    <property type="match status" value="1"/>
</dbReference>
<evidence type="ECO:0000256" key="2">
    <source>
        <dbReference type="ARBA" id="ARBA00007635"/>
    </source>
</evidence>
<evidence type="ECO:0000256" key="4">
    <source>
        <dbReference type="ARBA" id="ARBA00022989"/>
    </source>
</evidence>
<dbReference type="GeneID" id="103704423"/>
<keyword evidence="8" id="KW-1185">Reference proteome</keyword>
<accession>A0A8B9AV73</accession>
<evidence type="ECO:0000256" key="5">
    <source>
        <dbReference type="ARBA" id="ARBA00023136"/>
    </source>
</evidence>
<dbReference type="InterPro" id="IPR030184">
    <property type="entry name" value="WAT1-related"/>
</dbReference>
<proteinExistence type="inferred from homology"/>
<comment type="similarity">
    <text evidence="2 6">Belongs to the drug/metabolite transporter (DMT) superfamily. Plant drug/metabolite exporter (P-DME) (TC 2.A.7.4) family.</text>
</comment>
<feature type="transmembrane region" description="Helical" evidence="6">
    <location>
        <begin position="96"/>
        <end position="117"/>
    </location>
</feature>
<dbReference type="GO" id="GO:0022857">
    <property type="term" value="F:transmembrane transporter activity"/>
    <property type="evidence" value="ECO:0007669"/>
    <property type="project" value="InterPro"/>
</dbReference>
<evidence type="ECO:0000313" key="9">
    <source>
        <dbReference type="RefSeq" id="XP_038987743.1"/>
    </source>
</evidence>
<organism evidence="8 9">
    <name type="scientific">Phoenix dactylifera</name>
    <name type="common">Date palm</name>
    <dbReference type="NCBI Taxonomy" id="42345"/>
    <lineage>
        <taxon>Eukaryota</taxon>
        <taxon>Viridiplantae</taxon>
        <taxon>Streptophyta</taxon>
        <taxon>Embryophyta</taxon>
        <taxon>Tracheophyta</taxon>
        <taxon>Spermatophyta</taxon>
        <taxon>Magnoliopsida</taxon>
        <taxon>Liliopsida</taxon>
        <taxon>Arecaceae</taxon>
        <taxon>Coryphoideae</taxon>
        <taxon>Phoeniceae</taxon>
        <taxon>Phoenix</taxon>
    </lineage>
</organism>
<reference evidence="9" key="2">
    <citation type="submission" date="2025-08" db="UniProtKB">
        <authorList>
            <consortium name="RefSeq"/>
        </authorList>
    </citation>
    <scope>IDENTIFICATION</scope>
    <source>
        <tissue evidence="9">Young leaves</tissue>
    </source>
</reference>
<feature type="transmembrane region" description="Helical" evidence="6">
    <location>
        <begin position="181"/>
        <end position="201"/>
    </location>
</feature>
<feature type="transmembrane region" description="Helical" evidence="6">
    <location>
        <begin position="246"/>
        <end position="266"/>
    </location>
</feature>
<feature type="domain" description="EamA" evidence="7">
    <location>
        <begin position="7"/>
        <end position="131"/>
    </location>
</feature>
<name>A0A8B9AV73_PHODC</name>
<feature type="transmembrane region" description="Helical" evidence="6">
    <location>
        <begin position="129"/>
        <end position="149"/>
    </location>
</feature>
<evidence type="ECO:0000313" key="8">
    <source>
        <dbReference type="Proteomes" id="UP000228380"/>
    </source>
</evidence>
<gene>
    <name evidence="9" type="primary">LOC103704423</name>
</gene>
<feature type="transmembrane region" description="Helical" evidence="6">
    <location>
        <begin position="213"/>
        <end position="234"/>
    </location>
</feature>
<evidence type="ECO:0000256" key="6">
    <source>
        <dbReference type="RuleBase" id="RU363077"/>
    </source>
</evidence>
<dbReference type="RefSeq" id="XP_038987743.1">
    <property type="nucleotide sequence ID" value="XM_039131815.1"/>
</dbReference>
<dbReference type="SUPFAM" id="SSF103481">
    <property type="entry name" value="Multidrug resistance efflux transporter EmrE"/>
    <property type="match status" value="2"/>
</dbReference>
<comment type="subcellular location">
    <subcellularLocation>
        <location evidence="1 6">Membrane</location>
        <topology evidence="1 6">Multi-pass membrane protein</topology>
    </subcellularLocation>
</comment>
<dbReference type="GO" id="GO:0016020">
    <property type="term" value="C:membrane"/>
    <property type="evidence" value="ECO:0007669"/>
    <property type="project" value="UniProtKB-SubCell"/>
</dbReference>
<dbReference type="InterPro" id="IPR037185">
    <property type="entry name" value="EmrE-like"/>
</dbReference>
<dbReference type="Proteomes" id="UP000228380">
    <property type="component" value="Chromosome 1"/>
</dbReference>
<sequence>MNNPKVYLTVFLVRALYAGFHITAKAALNGGMSAYVFVLYRLVLGTLFLAPFAFALERKAAPPLPFKLCFKIFLLSLFGVTATLIIYAVALDSISATLTSALMNSIPVVTFIVAVTFGQETIKLKRLSGIMKVSGVLLCLAGILEMAFYKGPHFKPLNHHHLLGHGSRETNHPPTNSTKNWVLGTFLMTISNATWSLWMVLQVPLLKEYPSKLTFTTLQCLFSAFQSFFIALALERDFSRWKLGLDAGLVSVIYSGIIVTGVAFYLQSWLIEKRGPVFLAMSTPLTLIITIMGSYFILGELVNLGSVLGGLLMVGGLYSVLWGQRREQTDHNTPTEVERKASLDVKENGITQV</sequence>
<dbReference type="AlphaFoldDB" id="A0A8B9AV73"/>
<feature type="domain" description="EamA" evidence="7">
    <location>
        <begin position="183"/>
        <end position="321"/>
    </location>
</feature>
<keyword evidence="3 6" id="KW-0812">Transmembrane</keyword>
<feature type="transmembrane region" description="Helical" evidence="6">
    <location>
        <begin position="68"/>
        <end position="90"/>
    </location>
</feature>
<dbReference type="OrthoDB" id="1718296at2759"/>
<keyword evidence="5 6" id="KW-0472">Membrane</keyword>
<feature type="transmembrane region" description="Helical" evidence="6">
    <location>
        <begin position="278"/>
        <end position="298"/>
    </location>
</feature>